<dbReference type="Proteomes" id="UP000317365">
    <property type="component" value="Chromosome"/>
</dbReference>
<dbReference type="RefSeq" id="WP_142813961.1">
    <property type="nucleotide sequence ID" value="NZ_CP036282.1"/>
</dbReference>
<evidence type="ECO:0000256" key="2">
    <source>
        <dbReference type="ARBA" id="ARBA00023015"/>
    </source>
</evidence>
<keyword evidence="2" id="KW-0805">Transcription regulation</keyword>
<dbReference type="SUPFAM" id="SSF46689">
    <property type="entry name" value="Homeodomain-like"/>
    <property type="match status" value="1"/>
</dbReference>
<dbReference type="GO" id="GO:0003700">
    <property type="term" value="F:DNA-binding transcription factor activity"/>
    <property type="evidence" value="ECO:0007669"/>
    <property type="project" value="InterPro"/>
</dbReference>
<dbReference type="InterPro" id="IPR009057">
    <property type="entry name" value="Homeodomain-like_sf"/>
</dbReference>
<dbReference type="SMART" id="SM00342">
    <property type="entry name" value="HTH_ARAC"/>
    <property type="match status" value="1"/>
</dbReference>
<dbReference type="PANTHER" id="PTHR11019:SF159">
    <property type="entry name" value="TRANSCRIPTIONAL REGULATOR-RELATED"/>
    <property type="match status" value="1"/>
</dbReference>
<evidence type="ECO:0000259" key="6">
    <source>
        <dbReference type="PROSITE" id="PS01124"/>
    </source>
</evidence>
<dbReference type="PROSITE" id="PS01124">
    <property type="entry name" value="HTH_ARAC_FAMILY_2"/>
    <property type="match status" value="1"/>
</dbReference>
<keyword evidence="3" id="KW-0238">DNA-binding</keyword>
<feature type="domain" description="HTH araC/xylS-type" evidence="6">
    <location>
        <begin position="178"/>
        <end position="278"/>
    </location>
</feature>
<evidence type="ECO:0000313" key="8">
    <source>
        <dbReference type="Proteomes" id="UP000317365"/>
    </source>
</evidence>
<dbReference type="InterPro" id="IPR020449">
    <property type="entry name" value="Tscrpt_reg_AraC-type_HTH"/>
</dbReference>
<feature type="compositionally biased region" description="Polar residues" evidence="5">
    <location>
        <begin position="1"/>
        <end position="11"/>
    </location>
</feature>
<dbReference type="AlphaFoldDB" id="A0A515EV21"/>
<evidence type="ECO:0000256" key="1">
    <source>
        <dbReference type="ARBA" id="ARBA00022491"/>
    </source>
</evidence>
<reference evidence="8" key="2">
    <citation type="journal article" date="2020" name="Int. J. Syst. Evol. Microbiol.">
        <title>Genomic insights into a novel species Rhodoferax aquaticus sp. nov., isolated from freshwater.</title>
        <authorList>
            <person name="Li T."/>
            <person name="Zhuo Y."/>
            <person name="Jin C.Z."/>
            <person name="Wu X."/>
            <person name="Ko S.R."/>
            <person name="Jin F.J."/>
            <person name="Ahn C.Y."/>
            <person name="Oh H.M."/>
            <person name="Lee H.G."/>
            <person name="Jin L."/>
        </authorList>
    </citation>
    <scope>NUCLEOTIDE SEQUENCE [LARGE SCALE GENOMIC DNA]</scope>
    <source>
        <strain evidence="8">Gr-4</strain>
    </source>
</reference>
<dbReference type="Gene3D" id="1.10.10.60">
    <property type="entry name" value="Homeodomain-like"/>
    <property type="match status" value="1"/>
</dbReference>
<dbReference type="SUPFAM" id="SSF51182">
    <property type="entry name" value="RmlC-like cupins"/>
    <property type="match status" value="1"/>
</dbReference>
<accession>A0A515EV21</accession>
<dbReference type="InterPro" id="IPR014710">
    <property type="entry name" value="RmlC-like_jellyroll"/>
</dbReference>
<reference evidence="8" key="1">
    <citation type="submission" date="2019-02" db="EMBL/GenBank/DDBJ databases">
        <title>Complete genome sequence of Rhodoferax sp. Gr-4.</title>
        <authorList>
            <person name="Jin L."/>
        </authorList>
    </citation>
    <scope>NUCLEOTIDE SEQUENCE [LARGE SCALE GENOMIC DNA]</scope>
    <source>
        <strain evidence="8">Gr-4</strain>
    </source>
</reference>
<protein>
    <submittedName>
        <fullName evidence="7">AraC family transcriptional regulator</fullName>
    </submittedName>
</protein>
<dbReference type="InterPro" id="IPR018060">
    <property type="entry name" value="HTH_AraC"/>
</dbReference>
<evidence type="ECO:0000256" key="3">
    <source>
        <dbReference type="ARBA" id="ARBA00023125"/>
    </source>
</evidence>
<keyword evidence="1" id="KW-0678">Repressor</keyword>
<keyword evidence="8" id="KW-1185">Reference proteome</keyword>
<keyword evidence="4" id="KW-0804">Transcription</keyword>
<evidence type="ECO:0000313" key="7">
    <source>
        <dbReference type="EMBL" id="QDL56526.1"/>
    </source>
</evidence>
<dbReference type="EMBL" id="CP036282">
    <property type="protein sequence ID" value="QDL56526.1"/>
    <property type="molecule type" value="Genomic_DNA"/>
</dbReference>
<evidence type="ECO:0000256" key="4">
    <source>
        <dbReference type="ARBA" id="ARBA00023163"/>
    </source>
</evidence>
<evidence type="ECO:0000256" key="5">
    <source>
        <dbReference type="SAM" id="MobiDB-lite"/>
    </source>
</evidence>
<proteinExistence type="predicted"/>
<dbReference type="KEGG" id="rhg:EXZ61_21515"/>
<dbReference type="Gene3D" id="2.60.120.10">
    <property type="entry name" value="Jelly Rolls"/>
    <property type="match status" value="1"/>
</dbReference>
<dbReference type="Pfam" id="PF12833">
    <property type="entry name" value="HTH_18"/>
    <property type="match status" value="1"/>
</dbReference>
<dbReference type="InterPro" id="IPR011051">
    <property type="entry name" value="RmlC_Cupin_sf"/>
</dbReference>
<sequence>MAHAHPTSSEPPYTPAEAQLVEDSERADGPAVIAFVGDHEPDSDFPLDNREHDWHSHVRGQLFCVESGLVHVRSAHGSWMLPPHRAGWIPPGVPHWVSITGVLSGWGVLIAPHASQVLPTTPCVIGVSELLRALVQRCVMWAGTEHLSPEQDRMTAVLLDELRNTPHQPLHLPMPTDRRLLRVANAVLKNPGDARTLEQWAQWAGMSPRTLSRLCVTQTGSSFAQWRQQAGLTHALELLAQGRSVADVADALGYASPSNFIAMFRRSFGESPGRFFAQTPTRRTPP</sequence>
<name>A0A515EV21_9BURK</name>
<dbReference type="PRINTS" id="PR00032">
    <property type="entry name" value="HTHARAC"/>
</dbReference>
<dbReference type="PANTHER" id="PTHR11019">
    <property type="entry name" value="HTH-TYPE TRANSCRIPTIONAL REGULATOR NIMR"/>
    <property type="match status" value="1"/>
</dbReference>
<dbReference type="FunFam" id="1.10.10.60:FF:000132">
    <property type="entry name" value="AraC family transcriptional regulator"/>
    <property type="match status" value="1"/>
</dbReference>
<organism evidence="7 8">
    <name type="scientific">Rhodoferax aquaticus</name>
    <dbReference type="NCBI Taxonomy" id="2527691"/>
    <lineage>
        <taxon>Bacteria</taxon>
        <taxon>Pseudomonadati</taxon>
        <taxon>Pseudomonadota</taxon>
        <taxon>Betaproteobacteria</taxon>
        <taxon>Burkholderiales</taxon>
        <taxon>Comamonadaceae</taxon>
        <taxon>Rhodoferax</taxon>
    </lineage>
</organism>
<gene>
    <name evidence="7" type="ORF">EXZ61_21515</name>
</gene>
<feature type="region of interest" description="Disordered" evidence="5">
    <location>
        <begin position="1"/>
        <end position="22"/>
    </location>
</feature>
<dbReference type="CDD" id="cd06124">
    <property type="entry name" value="cupin_NimR-like_N"/>
    <property type="match status" value="1"/>
</dbReference>
<dbReference type="GO" id="GO:0043565">
    <property type="term" value="F:sequence-specific DNA binding"/>
    <property type="evidence" value="ECO:0007669"/>
    <property type="project" value="InterPro"/>
</dbReference>